<dbReference type="EC" id="2.7.7.7" evidence="25"/>
<evidence type="ECO:0000256" key="19">
    <source>
        <dbReference type="ARBA" id="ARBA00023239"/>
    </source>
</evidence>
<dbReference type="InterPro" id="IPR019843">
    <property type="entry name" value="DNA_pol-X_BS"/>
</dbReference>
<evidence type="ECO:0000256" key="3">
    <source>
        <dbReference type="ARBA" id="ARBA00004496"/>
    </source>
</evidence>
<keyword evidence="13" id="KW-0460">Magnesium</keyword>
<evidence type="ECO:0000313" key="28">
    <source>
        <dbReference type="EMBL" id="KZP18588.1"/>
    </source>
</evidence>
<evidence type="ECO:0000259" key="27">
    <source>
        <dbReference type="SMART" id="SM00483"/>
    </source>
</evidence>
<evidence type="ECO:0000313" key="29">
    <source>
        <dbReference type="Proteomes" id="UP000076532"/>
    </source>
</evidence>
<evidence type="ECO:0000256" key="17">
    <source>
        <dbReference type="ARBA" id="ARBA00023125"/>
    </source>
</evidence>
<feature type="domain" description="Helix-hairpin-helix DNA-binding motif class 1" evidence="26">
    <location>
        <begin position="41"/>
        <end position="60"/>
    </location>
</feature>
<reference evidence="28 29" key="1">
    <citation type="journal article" date="2016" name="Mol. Biol. Evol.">
        <title>Comparative Genomics of Early-Diverging Mushroom-Forming Fungi Provides Insights into the Origins of Lignocellulose Decay Capabilities.</title>
        <authorList>
            <person name="Nagy L.G."/>
            <person name="Riley R."/>
            <person name="Tritt A."/>
            <person name="Adam C."/>
            <person name="Daum C."/>
            <person name="Floudas D."/>
            <person name="Sun H."/>
            <person name="Yadav J.S."/>
            <person name="Pangilinan J."/>
            <person name="Larsson K.H."/>
            <person name="Matsuura K."/>
            <person name="Barry K."/>
            <person name="Labutti K."/>
            <person name="Kuo R."/>
            <person name="Ohm R.A."/>
            <person name="Bhattacharya S.S."/>
            <person name="Shirouzu T."/>
            <person name="Yoshinaga Y."/>
            <person name="Martin F.M."/>
            <person name="Grigoriev I.V."/>
            <person name="Hibbett D.S."/>
        </authorList>
    </citation>
    <scope>NUCLEOTIDE SEQUENCE [LARGE SCALE GENOMIC DNA]</scope>
    <source>
        <strain evidence="28 29">CBS 109695</strain>
    </source>
</reference>
<evidence type="ECO:0000256" key="14">
    <source>
        <dbReference type="ARBA" id="ARBA00022843"/>
    </source>
</evidence>
<dbReference type="InterPro" id="IPR043519">
    <property type="entry name" value="NT_sf"/>
</dbReference>
<dbReference type="PRINTS" id="PR00869">
    <property type="entry name" value="DNAPOLX"/>
</dbReference>
<comment type="catalytic activity">
    <reaction evidence="21">
        <text>2'-deoxyribonucleotide-(2'-deoxyribose 5'-phosphate)-2'-deoxyribonucleotide-DNA = a 3'-end 2'-deoxyribonucleotide-(2,3-dehydro-2,3-deoxyribose 5'-phosphate)-DNA + a 5'-end 5'-phospho-2'-deoxyribonucleoside-DNA + H(+)</text>
        <dbReference type="Rhea" id="RHEA:66592"/>
        <dbReference type="Rhea" id="RHEA-COMP:13180"/>
        <dbReference type="Rhea" id="RHEA-COMP:16897"/>
        <dbReference type="Rhea" id="RHEA-COMP:17067"/>
        <dbReference type="ChEBI" id="CHEBI:15378"/>
        <dbReference type="ChEBI" id="CHEBI:136412"/>
        <dbReference type="ChEBI" id="CHEBI:157695"/>
        <dbReference type="ChEBI" id="CHEBI:167181"/>
        <dbReference type="EC" id="4.2.99.18"/>
    </reaction>
</comment>
<dbReference type="Pfam" id="PF14792">
    <property type="entry name" value="DNA_pol_B_palm"/>
    <property type="match status" value="1"/>
</dbReference>
<keyword evidence="11" id="KW-0479">Metal-binding</keyword>
<feature type="domain" description="Helix-hairpin-helix DNA-binding motif class 1" evidence="26">
    <location>
        <begin position="91"/>
        <end position="110"/>
    </location>
</feature>
<evidence type="ECO:0000256" key="1">
    <source>
        <dbReference type="ARBA" id="ARBA00001946"/>
    </source>
</evidence>
<dbReference type="SUPFAM" id="SSF81301">
    <property type="entry name" value="Nucleotidyltransferase"/>
    <property type="match status" value="1"/>
</dbReference>
<dbReference type="PANTHER" id="PTHR11276:SF42">
    <property type="entry name" value="DNA POLYMERASE BETA"/>
    <property type="match status" value="1"/>
</dbReference>
<dbReference type="Pfam" id="PF14791">
    <property type="entry name" value="DNA_pol_B_thumb"/>
    <property type="match status" value="1"/>
</dbReference>
<dbReference type="InterPro" id="IPR022312">
    <property type="entry name" value="DNA_pol_X"/>
</dbReference>
<dbReference type="Pfam" id="PF14716">
    <property type="entry name" value="HHH_8"/>
    <property type="match status" value="1"/>
</dbReference>
<accession>A0A166H8D2</accession>
<dbReference type="SUPFAM" id="SSF47802">
    <property type="entry name" value="DNA polymerase beta, N-terminal domain-like"/>
    <property type="match status" value="1"/>
</dbReference>
<evidence type="ECO:0000256" key="11">
    <source>
        <dbReference type="ARBA" id="ARBA00022723"/>
    </source>
</evidence>
<evidence type="ECO:0000256" key="16">
    <source>
        <dbReference type="ARBA" id="ARBA00023053"/>
    </source>
</evidence>
<keyword evidence="12 25" id="KW-0227">DNA damage</keyword>
<dbReference type="InterPro" id="IPR028207">
    <property type="entry name" value="DNA_pol_B_palm_palm"/>
</dbReference>
<dbReference type="InterPro" id="IPR010996">
    <property type="entry name" value="HHH_MUS81"/>
</dbReference>
<evidence type="ECO:0000256" key="15">
    <source>
        <dbReference type="ARBA" id="ARBA00022932"/>
    </source>
</evidence>
<name>A0A166H8D2_9AGAM</name>
<evidence type="ECO:0000256" key="9">
    <source>
        <dbReference type="ARBA" id="ARBA00022695"/>
    </source>
</evidence>
<dbReference type="GO" id="GO:0006284">
    <property type="term" value="P:base-excision repair"/>
    <property type="evidence" value="ECO:0007669"/>
    <property type="project" value="TreeGrafter"/>
</dbReference>
<dbReference type="SMART" id="SM00483">
    <property type="entry name" value="POLXc"/>
    <property type="match status" value="1"/>
</dbReference>
<evidence type="ECO:0000256" key="13">
    <source>
        <dbReference type="ARBA" id="ARBA00022842"/>
    </source>
</evidence>
<comment type="subcellular location">
    <subcellularLocation>
        <location evidence="3">Cytoplasm</location>
    </subcellularLocation>
    <subcellularLocation>
        <location evidence="2 25">Nucleus</location>
    </subcellularLocation>
</comment>
<evidence type="ECO:0000256" key="8">
    <source>
        <dbReference type="ARBA" id="ARBA00022679"/>
    </source>
</evidence>
<keyword evidence="15 25" id="KW-0239">DNA-directed DNA polymerase</keyword>
<dbReference type="GO" id="GO:0003887">
    <property type="term" value="F:DNA-directed DNA polymerase activity"/>
    <property type="evidence" value="ECO:0007669"/>
    <property type="project" value="UniProtKB-UniRule"/>
</dbReference>
<comment type="function">
    <text evidence="23">Repair polymerase that plays a key role in base-excision repair. During this process, the damaged base is excised by specific DNA glycosylases, the DNA backbone is nicked at the abasic site by an apurinic/apyrimidic (AP) endonuclease, and POLB removes 5'-deoxyribose-phosphate from the preincised AP site acting as a 5'-deoxyribose-phosphate lyase (5'-dRP lyase); through its DNA polymerase activity, it adds one nucleotide to the 3' end of the arising single-nucleotide gap. Conducts 'gap-filling' DNA synthesis in a stepwise distributive fashion rather than in a processive fashion as for other DNA polymerases. It is also able to cleave sugar-phosphate bonds 3' to an intact AP site, acting as an AP lyase.</text>
</comment>
<keyword evidence="14" id="KW-0832">Ubl conjugation</keyword>
<dbReference type="PRINTS" id="PR00870">
    <property type="entry name" value="DNAPOLXBETA"/>
</dbReference>
<evidence type="ECO:0000256" key="2">
    <source>
        <dbReference type="ARBA" id="ARBA00004123"/>
    </source>
</evidence>
<evidence type="ECO:0000256" key="23">
    <source>
        <dbReference type="ARBA" id="ARBA00045548"/>
    </source>
</evidence>
<feature type="domain" description="DNA-directed DNA polymerase X" evidence="27">
    <location>
        <begin position="1"/>
        <end position="384"/>
    </location>
</feature>
<evidence type="ECO:0000256" key="7">
    <source>
        <dbReference type="ARBA" id="ARBA00022634"/>
    </source>
</evidence>
<keyword evidence="29" id="KW-1185">Reference proteome</keyword>
<comment type="cofactor">
    <cofactor evidence="1">
        <name>Mg(2+)</name>
        <dbReference type="ChEBI" id="CHEBI:18420"/>
    </cofactor>
</comment>
<dbReference type="GO" id="GO:0005737">
    <property type="term" value="C:cytoplasm"/>
    <property type="evidence" value="ECO:0007669"/>
    <property type="project" value="UniProtKB-SubCell"/>
</dbReference>
<organism evidence="28 29">
    <name type="scientific">Athelia psychrophila</name>
    <dbReference type="NCBI Taxonomy" id="1759441"/>
    <lineage>
        <taxon>Eukaryota</taxon>
        <taxon>Fungi</taxon>
        <taxon>Dikarya</taxon>
        <taxon>Basidiomycota</taxon>
        <taxon>Agaricomycotina</taxon>
        <taxon>Agaricomycetes</taxon>
        <taxon>Agaricomycetidae</taxon>
        <taxon>Atheliales</taxon>
        <taxon>Atheliaceae</taxon>
        <taxon>Athelia</taxon>
    </lineage>
</organism>
<dbReference type="AlphaFoldDB" id="A0A166H8D2"/>
<dbReference type="Gene3D" id="3.30.210.10">
    <property type="entry name" value="DNA polymerase, thumb domain"/>
    <property type="match status" value="1"/>
</dbReference>
<dbReference type="Gene3D" id="3.30.460.10">
    <property type="entry name" value="Beta Polymerase, domain 2"/>
    <property type="match status" value="1"/>
</dbReference>
<evidence type="ECO:0000256" key="6">
    <source>
        <dbReference type="ARBA" id="ARBA00022490"/>
    </source>
</evidence>
<evidence type="ECO:0000256" key="10">
    <source>
        <dbReference type="ARBA" id="ARBA00022705"/>
    </source>
</evidence>
<dbReference type="Gene3D" id="1.10.150.110">
    <property type="entry name" value="DNA polymerase beta, N-terminal domain-like"/>
    <property type="match status" value="1"/>
</dbReference>
<dbReference type="InterPro" id="IPR018944">
    <property type="entry name" value="DNA_pol_lambd_fingers_domain"/>
</dbReference>
<protein>
    <recommendedName>
        <fullName evidence="25">DNA polymerase</fullName>
        <ecNumber evidence="25">2.7.7.7</ecNumber>
    </recommendedName>
</protein>
<proteinExistence type="inferred from homology"/>
<comment type="similarity">
    <text evidence="4 25">Belongs to the DNA polymerase type-X family.</text>
</comment>
<dbReference type="GO" id="GO:0046872">
    <property type="term" value="F:metal ion binding"/>
    <property type="evidence" value="ECO:0007669"/>
    <property type="project" value="UniProtKB-UniRule"/>
</dbReference>
<dbReference type="GO" id="GO:0005634">
    <property type="term" value="C:nucleus"/>
    <property type="evidence" value="ECO:0007669"/>
    <property type="project" value="UniProtKB-SubCell"/>
</dbReference>
<dbReference type="PROSITE" id="PS00522">
    <property type="entry name" value="DNA_POLYMERASE_X"/>
    <property type="match status" value="1"/>
</dbReference>
<evidence type="ECO:0000256" key="24">
    <source>
        <dbReference type="ARBA" id="ARBA00049244"/>
    </source>
</evidence>
<keyword evidence="17" id="KW-0238">DNA-binding</keyword>
<keyword evidence="5" id="KW-0488">Methylation</keyword>
<dbReference type="Proteomes" id="UP000076532">
    <property type="component" value="Unassembled WGS sequence"/>
</dbReference>
<keyword evidence="10" id="KW-0235">DNA replication</keyword>
<dbReference type="PANTHER" id="PTHR11276">
    <property type="entry name" value="DNA POLYMERASE TYPE-X FAMILY MEMBER"/>
    <property type="match status" value="1"/>
</dbReference>
<dbReference type="InterPro" id="IPR027421">
    <property type="entry name" value="DNA_pol_lamdba_lyase_dom_sf"/>
</dbReference>
<dbReference type="InterPro" id="IPR002054">
    <property type="entry name" value="DNA-dir_DNA_pol_X"/>
</dbReference>
<dbReference type="InterPro" id="IPR037160">
    <property type="entry name" value="DNA_Pol_thumb_sf"/>
</dbReference>
<keyword evidence="8 25" id="KW-0808">Transferase</keyword>
<comment type="catalytic activity">
    <reaction evidence="22">
        <text>a 5'-end 2'-deoxyribose-2'-deoxyribonucleotide-DNA = (2E,4S)-4-hydroxypenten-2-al-5-phosphate + a 5'-end 5'-phospho-2'-deoxyribonucleoside-DNA + H(+)</text>
        <dbReference type="Rhea" id="RHEA:76255"/>
        <dbReference type="Rhea" id="RHEA-COMP:13180"/>
        <dbReference type="Rhea" id="RHEA-COMP:18657"/>
        <dbReference type="ChEBI" id="CHEBI:15378"/>
        <dbReference type="ChEBI" id="CHEBI:136412"/>
        <dbReference type="ChEBI" id="CHEBI:195194"/>
        <dbReference type="ChEBI" id="CHEBI:195195"/>
    </reaction>
</comment>
<evidence type="ECO:0000256" key="18">
    <source>
        <dbReference type="ARBA" id="ARBA00023204"/>
    </source>
</evidence>
<keyword evidence="9 25" id="KW-0548">Nucleotidyltransferase</keyword>
<dbReference type="EMBL" id="KV417571">
    <property type="protein sequence ID" value="KZP18588.1"/>
    <property type="molecule type" value="Genomic_DNA"/>
</dbReference>
<dbReference type="InterPro" id="IPR002008">
    <property type="entry name" value="DNA_pol_X_beta-like"/>
</dbReference>
<sequence length="396" mass="44089">MLKRNMHAEDERPDRNPFKIISFRSAIKVLGRLDHPLRSVEEAKNLKGVGAGIARRIEEHLTAGNDPLPMNSPALSAEQQDADATRRGAIELLQTVSGVGAVKARNLVAAGCMNLSDMHKSKYWDTLTTAQRVALRFVDQIQEPVTREQAETALDFLRQNISAKFEVTLGGSYRRGAPTSGDIDIILFHPSHVHLPTPAIPPPSKLSQKAISAGAFSLKPTRMTKAEEESSPLIQGVVLPLEQRGLIAATLSKGPKKWQGVVRLPERTTTKQWGERTDRLKAIQANEGLFRRMDINLVPWQSRGAVLLSLTGDIEFNRDIRIKAHKLGMHLNEFGLWRWQSNGSSVDADSVETEVGYWELVKAETEEDILAQLGMEWIEPSKRNYSFVLGKKKATK</sequence>
<keyword evidence="20 25" id="KW-0539">Nucleus</keyword>
<dbReference type="SUPFAM" id="SSF81585">
    <property type="entry name" value="PsbU/PolX domain-like"/>
    <property type="match status" value="1"/>
</dbReference>
<dbReference type="Gene3D" id="1.10.150.20">
    <property type="entry name" value="5' to 3' exonuclease, C-terminal subdomain"/>
    <property type="match status" value="1"/>
</dbReference>
<evidence type="ECO:0000256" key="21">
    <source>
        <dbReference type="ARBA" id="ARBA00044632"/>
    </source>
</evidence>
<keyword evidence="19" id="KW-0456">Lyase</keyword>
<dbReference type="GO" id="GO:0140078">
    <property type="term" value="F:class I DNA-(apurinic or apyrimidinic site) endonuclease activity"/>
    <property type="evidence" value="ECO:0007669"/>
    <property type="project" value="UniProtKB-EC"/>
</dbReference>
<keyword evidence="18 25" id="KW-0234">DNA repair</keyword>
<evidence type="ECO:0000256" key="5">
    <source>
        <dbReference type="ARBA" id="ARBA00022481"/>
    </source>
</evidence>
<comment type="function">
    <text evidence="25">DNA polymerase that functions in several pathways of DNA repair. Involved in base excision repair (BER) responsible for repair of lesions that give rise to abasic (AP) sites in DNA. Also contributes to DNA double-strand break repair by non-homologous end joining and homologous recombination. Has both template-dependent and template-independent (terminal transferase) DNA polymerase activities. Has also a 5'-deoxyribose-5-phosphate lyase (dRP lyase) activity.</text>
</comment>
<dbReference type="GO" id="GO:0003677">
    <property type="term" value="F:DNA binding"/>
    <property type="evidence" value="ECO:0007669"/>
    <property type="project" value="UniProtKB-UniRule"/>
</dbReference>
<gene>
    <name evidence="28" type="ORF">FIBSPDRAFT_829178</name>
</gene>
<comment type="catalytic activity">
    <reaction evidence="24 25">
        <text>DNA(n) + a 2'-deoxyribonucleoside 5'-triphosphate = DNA(n+1) + diphosphate</text>
        <dbReference type="Rhea" id="RHEA:22508"/>
        <dbReference type="Rhea" id="RHEA-COMP:17339"/>
        <dbReference type="Rhea" id="RHEA-COMP:17340"/>
        <dbReference type="ChEBI" id="CHEBI:33019"/>
        <dbReference type="ChEBI" id="CHEBI:61560"/>
        <dbReference type="ChEBI" id="CHEBI:173112"/>
        <dbReference type="EC" id="2.7.7.7"/>
    </reaction>
</comment>
<keyword evidence="7" id="KW-0237">DNA synthesis</keyword>
<dbReference type="GO" id="GO:0051575">
    <property type="term" value="F:5'-deoxyribose-5-phosphate lyase activity"/>
    <property type="evidence" value="ECO:0007669"/>
    <property type="project" value="RHEA"/>
</dbReference>
<evidence type="ECO:0000256" key="25">
    <source>
        <dbReference type="RuleBase" id="RU366014"/>
    </source>
</evidence>
<dbReference type="GO" id="GO:0006303">
    <property type="term" value="P:double-strand break repair via nonhomologous end joining"/>
    <property type="evidence" value="ECO:0007669"/>
    <property type="project" value="TreeGrafter"/>
</dbReference>
<keyword evidence="6" id="KW-0963">Cytoplasm</keyword>
<evidence type="ECO:0000256" key="12">
    <source>
        <dbReference type="ARBA" id="ARBA00022763"/>
    </source>
</evidence>
<keyword evidence="16" id="KW-0915">Sodium</keyword>
<evidence type="ECO:0000256" key="22">
    <source>
        <dbReference type="ARBA" id="ARBA00044678"/>
    </source>
</evidence>
<dbReference type="OrthoDB" id="205514at2759"/>
<dbReference type="CDD" id="cd00141">
    <property type="entry name" value="NT_POLXc"/>
    <property type="match status" value="1"/>
</dbReference>
<dbReference type="Pfam" id="PF10391">
    <property type="entry name" value="DNA_pol_lambd_f"/>
    <property type="match status" value="1"/>
</dbReference>
<dbReference type="InterPro" id="IPR029398">
    <property type="entry name" value="PolB_thumb"/>
</dbReference>
<evidence type="ECO:0000256" key="4">
    <source>
        <dbReference type="ARBA" id="ARBA00008323"/>
    </source>
</evidence>
<dbReference type="InterPro" id="IPR003583">
    <property type="entry name" value="Hlx-hairpin-Hlx_DNA-bd_motif"/>
</dbReference>
<evidence type="ECO:0000256" key="20">
    <source>
        <dbReference type="ARBA" id="ARBA00023242"/>
    </source>
</evidence>
<evidence type="ECO:0000259" key="26">
    <source>
        <dbReference type="SMART" id="SM00278"/>
    </source>
</evidence>
<dbReference type="STRING" id="436010.A0A166H8D2"/>
<dbReference type="SMART" id="SM00278">
    <property type="entry name" value="HhH1"/>
    <property type="match status" value="2"/>
</dbReference>